<keyword evidence="3" id="KW-1185">Reference proteome</keyword>
<dbReference type="Proteomes" id="UP001500212">
    <property type="component" value="Unassembled WGS sequence"/>
</dbReference>
<feature type="chain" id="PRO_5046535051" description="EfeO-type cupredoxin-like domain-containing protein" evidence="1">
    <location>
        <begin position="25"/>
        <end position="119"/>
    </location>
</feature>
<dbReference type="PROSITE" id="PS51257">
    <property type="entry name" value="PROKAR_LIPOPROTEIN"/>
    <property type="match status" value="1"/>
</dbReference>
<comment type="caution">
    <text evidence="2">The sequence shown here is derived from an EMBL/GenBank/DDBJ whole genome shotgun (WGS) entry which is preliminary data.</text>
</comment>
<organism evidence="2 3">
    <name type="scientific">Actinoallomurus liliacearum</name>
    <dbReference type="NCBI Taxonomy" id="1080073"/>
    <lineage>
        <taxon>Bacteria</taxon>
        <taxon>Bacillati</taxon>
        <taxon>Actinomycetota</taxon>
        <taxon>Actinomycetes</taxon>
        <taxon>Streptosporangiales</taxon>
        <taxon>Thermomonosporaceae</taxon>
        <taxon>Actinoallomurus</taxon>
    </lineage>
</organism>
<evidence type="ECO:0008006" key="4">
    <source>
        <dbReference type="Google" id="ProtNLM"/>
    </source>
</evidence>
<dbReference type="InterPro" id="IPR008972">
    <property type="entry name" value="Cupredoxin"/>
</dbReference>
<gene>
    <name evidence="2" type="ORF">GCM10023195_11980</name>
</gene>
<protein>
    <recommendedName>
        <fullName evidence="4">EfeO-type cupredoxin-like domain-containing protein</fullName>
    </recommendedName>
</protein>
<dbReference type="RefSeq" id="WP_345349488.1">
    <property type="nucleotide sequence ID" value="NZ_BAABHJ010000002.1"/>
</dbReference>
<evidence type="ECO:0000256" key="1">
    <source>
        <dbReference type="SAM" id="SignalP"/>
    </source>
</evidence>
<dbReference type="PROSITE" id="PS51318">
    <property type="entry name" value="TAT"/>
    <property type="match status" value="1"/>
</dbReference>
<dbReference type="EMBL" id="BAABHJ010000002">
    <property type="protein sequence ID" value="GAA4603593.1"/>
    <property type="molecule type" value="Genomic_DNA"/>
</dbReference>
<name>A0ABP8TF08_9ACTN</name>
<proteinExistence type="predicted"/>
<evidence type="ECO:0000313" key="3">
    <source>
        <dbReference type="Proteomes" id="UP001500212"/>
    </source>
</evidence>
<feature type="signal peptide" evidence="1">
    <location>
        <begin position="1"/>
        <end position="24"/>
    </location>
</feature>
<evidence type="ECO:0000313" key="2">
    <source>
        <dbReference type="EMBL" id="GAA4603593.1"/>
    </source>
</evidence>
<reference evidence="3" key="1">
    <citation type="journal article" date="2019" name="Int. J. Syst. Evol. Microbiol.">
        <title>The Global Catalogue of Microorganisms (GCM) 10K type strain sequencing project: providing services to taxonomists for standard genome sequencing and annotation.</title>
        <authorList>
            <consortium name="The Broad Institute Genomics Platform"/>
            <consortium name="The Broad Institute Genome Sequencing Center for Infectious Disease"/>
            <person name="Wu L."/>
            <person name="Ma J."/>
        </authorList>
    </citation>
    <scope>NUCLEOTIDE SEQUENCE [LARGE SCALE GENOMIC DNA]</scope>
    <source>
        <strain evidence="3">JCM 17938</strain>
    </source>
</reference>
<dbReference type="InterPro" id="IPR006311">
    <property type="entry name" value="TAT_signal"/>
</dbReference>
<keyword evidence="1" id="KW-0732">Signal</keyword>
<accession>A0ABP8TF08</accession>
<dbReference type="SUPFAM" id="SSF49503">
    <property type="entry name" value="Cupredoxins"/>
    <property type="match status" value="1"/>
</dbReference>
<sequence length="119" mass="12488">MSRRRVLATTAAAALLTAAGCGSKAPAPRAAAPAVKVAVTVTGGKVRTASPRVTVRRGRTVEIDVTSDAADEFHLHGYDRELELKPGVPGVLRFVADQPGVFEAELHKSGARAFELQVD</sequence>
<dbReference type="Gene3D" id="2.60.40.420">
    <property type="entry name" value="Cupredoxins - blue copper proteins"/>
    <property type="match status" value="1"/>
</dbReference>